<dbReference type="EMBL" id="CAJRGZ010000019">
    <property type="protein sequence ID" value="CAG5160795.1"/>
    <property type="molecule type" value="Genomic_DNA"/>
</dbReference>
<evidence type="ECO:0000313" key="2">
    <source>
        <dbReference type="Proteomes" id="UP000676310"/>
    </source>
</evidence>
<evidence type="ECO:0000313" key="1">
    <source>
        <dbReference type="EMBL" id="CAG5160795.1"/>
    </source>
</evidence>
<dbReference type="AlphaFoldDB" id="A0A8J2I5T7"/>
<organism evidence="1 2">
    <name type="scientific">Alternaria atra</name>
    <dbReference type="NCBI Taxonomy" id="119953"/>
    <lineage>
        <taxon>Eukaryota</taxon>
        <taxon>Fungi</taxon>
        <taxon>Dikarya</taxon>
        <taxon>Ascomycota</taxon>
        <taxon>Pezizomycotina</taxon>
        <taxon>Dothideomycetes</taxon>
        <taxon>Pleosporomycetidae</taxon>
        <taxon>Pleosporales</taxon>
        <taxon>Pleosporineae</taxon>
        <taxon>Pleosporaceae</taxon>
        <taxon>Alternaria</taxon>
        <taxon>Alternaria sect. Ulocladioides</taxon>
    </lineage>
</organism>
<dbReference type="OrthoDB" id="3893333at2759"/>
<gene>
    <name evidence="1" type="ORF">ALTATR162_LOCUS5905</name>
</gene>
<reference evidence="1" key="1">
    <citation type="submission" date="2021-05" db="EMBL/GenBank/DDBJ databases">
        <authorList>
            <person name="Stam R."/>
        </authorList>
    </citation>
    <scope>NUCLEOTIDE SEQUENCE</scope>
    <source>
        <strain evidence="1">CS162</strain>
    </source>
</reference>
<accession>A0A8J2I5T7</accession>
<proteinExistence type="predicted"/>
<protein>
    <submittedName>
        <fullName evidence="1">Uncharacterized protein</fullName>
    </submittedName>
</protein>
<name>A0A8J2I5T7_9PLEO</name>
<dbReference type="RefSeq" id="XP_043169460.1">
    <property type="nucleotide sequence ID" value="XM_043313525.1"/>
</dbReference>
<keyword evidence="2" id="KW-1185">Reference proteome</keyword>
<dbReference type="GeneID" id="67017735"/>
<dbReference type="Proteomes" id="UP000676310">
    <property type="component" value="Unassembled WGS sequence"/>
</dbReference>
<sequence>MSTLTSTSDLEALPAELFNRVLSYFFDPHECKLEDSNTEFGGYRFETSLLRVNKIVHRLARSYLHHALSWVRFELNWGAFAIDPRWLGVKYLNIGHTKATKSLPDTSLHLGLRSVPQQAPPGRLRIKVDFPHAEHQAQKEMTSLVKSSTHTSMSLLVLEKDLACFMQVLRMNDLAYCIHGIKSEVIVTSGQQPKRYQHLILEFQVMRDLLHKTKVVGHADNNLAEKSEDYIQQQHIYKERIELSLSKTGMSQKLSIEVMGEVIASLMWLKHRGDEYLTQGFYSNAYMCYSSACILKKNWLKIAPPPLDVRFWTFDSCIFVTFVVALQYNMAIAEMAGGLDLGSTRFSRMSIYTCYGMLGILSGGGTFLVDERYAELSIAAHIYEILTELPDNVYHLTSIEEIWEAYYDIDDHSDLSSGLGLLYQTVKRLNNVGHTPTSHPESLAELKAAAARGFAGVSPLKWAITENKVPKPLQELVKFLPRAQLLPGGIVENPSSYSFETPIFCQPTDEQRLNGEEHPRYIM</sequence>
<comment type="caution">
    <text evidence="1">The sequence shown here is derived from an EMBL/GenBank/DDBJ whole genome shotgun (WGS) entry which is preliminary data.</text>
</comment>